<dbReference type="AlphaFoldDB" id="A0A1G2DB60"/>
<dbReference type="Proteomes" id="UP000178099">
    <property type="component" value="Unassembled WGS sequence"/>
</dbReference>
<gene>
    <name evidence="14" type="ORF">A3D67_02630</name>
</gene>
<evidence type="ECO:0000256" key="3">
    <source>
        <dbReference type="ARBA" id="ARBA00022801"/>
    </source>
</evidence>
<evidence type="ECO:0000256" key="2">
    <source>
        <dbReference type="ARBA" id="ARBA00022741"/>
    </source>
</evidence>
<dbReference type="GO" id="GO:0033202">
    <property type="term" value="C:DNA helicase complex"/>
    <property type="evidence" value="ECO:0007669"/>
    <property type="project" value="TreeGrafter"/>
</dbReference>
<feature type="domain" description="UvrD-like helicase C-terminal" evidence="13">
    <location>
        <begin position="294"/>
        <end position="551"/>
    </location>
</feature>
<dbReference type="GO" id="GO:0005829">
    <property type="term" value="C:cytosol"/>
    <property type="evidence" value="ECO:0007669"/>
    <property type="project" value="TreeGrafter"/>
</dbReference>
<dbReference type="CDD" id="cd17932">
    <property type="entry name" value="DEXQc_UvrD"/>
    <property type="match status" value="1"/>
</dbReference>
<dbReference type="Pfam" id="PF13361">
    <property type="entry name" value="UvrD_C"/>
    <property type="match status" value="1"/>
</dbReference>
<dbReference type="Gene3D" id="1.10.486.10">
    <property type="entry name" value="PCRA, domain 4"/>
    <property type="match status" value="1"/>
</dbReference>
<dbReference type="PROSITE" id="PS51217">
    <property type="entry name" value="UVRD_HELICASE_CTER"/>
    <property type="match status" value="1"/>
</dbReference>
<evidence type="ECO:0000256" key="9">
    <source>
        <dbReference type="ARBA" id="ARBA00034808"/>
    </source>
</evidence>
<evidence type="ECO:0000256" key="11">
    <source>
        <dbReference type="PROSITE-ProRule" id="PRU00560"/>
    </source>
</evidence>
<dbReference type="GO" id="GO:0043138">
    <property type="term" value="F:3'-5' DNA helicase activity"/>
    <property type="evidence" value="ECO:0007669"/>
    <property type="project" value="UniProtKB-EC"/>
</dbReference>
<evidence type="ECO:0000256" key="5">
    <source>
        <dbReference type="ARBA" id="ARBA00022840"/>
    </source>
</evidence>
<dbReference type="InterPro" id="IPR014016">
    <property type="entry name" value="UvrD-like_ATP-bd"/>
</dbReference>
<dbReference type="InterPro" id="IPR027417">
    <property type="entry name" value="P-loop_NTPase"/>
</dbReference>
<dbReference type="GO" id="GO:0005524">
    <property type="term" value="F:ATP binding"/>
    <property type="evidence" value="ECO:0007669"/>
    <property type="project" value="UniProtKB-UniRule"/>
</dbReference>
<dbReference type="InterPro" id="IPR000212">
    <property type="entry name" value="DNA_helicase_UvrD/REP"/>
</dbReference>
<evidence type="ECO:0000256" key="8">
    <source>
        <dbReference type="ARBA" id="ARBA00034617"/>
    </source>
</evidence>
<evidence type="ECO:0000313" key="14">
    <source>
        <dbReference type="EMBL" id="OGZ10846.1"/>
    </source>
</evidence>
<dbReference type="PROSITE" id="PS51198">
    <property type="entry name" value="UVRD_HELICASE_ATP_BIND"/>
    <property type="match status" value="1"/>
</dbReference>
<evidence type="ECO:0000256" key="7">
    <source>
        <dbReference type="ARBA" id="ARBA00023235"/>
    </source>
</evidence>
<dbReference type="GO" id="GO:0016887">
    <property type="term" value="F:ATP hydrolysis activity"/>
    <property type="evidence" value="ECO:0007669"/>
    <property type="project" value="RHEA"/>
</dbReference>
<keyword evidence="5 11" id="KW-0067">ATP-binding</keyword>
<dbReference type="EMBL" id="MHLN01000031">
    <property type="protein sequence ID" value="OGZ10846.1"/>
    <property type="molecule type" value="Genomic_DNA"/>
</dbReference>
<name>A0A1G2DB60_9BACT</name>
<dbReference type="EC" id="5.6.2.4" evidence="9"/>
<comment type="similarity">
    <text evidence="1">Belongs to the helicase family. UvrD subfamily.</text>
</comment>
<evidence type="ECO:0000256" key="6">
    <source>
        <dbReference type="ARBA" id="ARBA00023125"/>
    </source>
</evidence>
<dbReference type="Gene3D" id="3.40.50.300">
    <property type="entry name" value="P-loop containing nucleotide triphosphate hydrolases"/>
    <property type="match status" value="2"/>
</dbReference>
<comment type="catalytic activity">
    <reaction evidence="8">
        <text>Couples ATP hydrolysis with the unwinding of duplex DNA by translocating in the 3'-5' direction.</text>
        <dbReference type="EC" id="5.6.2.4"/>
    </reaction>
</comment>
<evidence type="ECO:0000259" key="13">
    <source>
        <dbReference type="PROSITE" id="PS51217"/>
    </source>
</evidence>
<keyword evidence="3 11" id="KW-0378">Hydrolase</keyword>
<keyword evidence="6" id="KW-0238">DNA-binding</keyword>
<dbReference type="SUPFAM" id="SSF52540">
    <property type="entry name" value="P-loop containing nucleoside triphosphate hydrolases"/>
    <property type="match status" value="1"/>
</dbReference>
<evidence type="ECO:0000313" key="15">
    <source>
        <dbReference type="Proteomes" id="UP000178099"/>
    </source>
</evidence>
<evidence type="ECO:0000256" key="1">
    <source>
        <dbReference type="ARBA" id="ARBA00009922"/>
    </source>
</evidence>
<sequence length="651" mass="72964">MDYLEQLNPPQREAVSHKDGPVLVIAGAGAGKTRTLTYRIYHLIKNGVHPGSILAVTFTNKAAREMRDRMRALLGIEKSGFTPFPHESEPFIGTFHALGIRILREKGHEIGIPKNFVIKDREGALALVKEAMTEAGYDKTQIEPKKIHAIISREKGELGSPDDYLAQRGGGFIPKTVADVWLAYEKILKKERALDFDDLLAKPVMLLEMKKGAREHFREKWHYIHIDEYQDTNRAQYMLAKALAEPRNNICAVGDVDQNIYGWRGSSIKNILRFEKDYPNTKVVLLEENYRSTARIIRAANEVIGKNRFRIEKTLFTKNGEGEKISLFVSPNEKAEAFRIARTTGTLLRSGGVRAEDIAVLYRANFQSRALEEAFLALEVPYQVVGTRFFDRKEVKDVLAFINAARNPESLGDIKRVINVPPRGIGKTTVAKVFSGMRASLPSATALRVNDFYALLERIARAAEEKSVAELVLFIVTESGLKSALAKEGDEGVERMENIQELVGLAKRYDILPKETALDTFMEDTALLSADDATEERKKGVRLMTVHAAKGLEFPYVFVTGLEDGLFPHDFFGGSERGGLSAEERGEEERRLFYVAVTRAAKKLFLSYAQARTIFGNTEYTVPSPFIADIPEDIVEYESFDDAGEGEAIEF</sequence>
<keyword evidence="4 11" id="KW-0347">Helicase</keyword>
<reference evidence="14 15" key="1">
    <citation type="journal article" date="2016" name="Nat. Commun.">
        <title>Thousands of microbial genomes shed light on interconnected biogeochemical processes in an aquifer system.</title>
        <authorList>
            <person name="Anantharaman K."/>
            <person name="Brown C.T."/>
            <person name="Hug L.A."/>
            <person name="Sharon I."/>
            <person name="Castelle C.J."/>
            <person name="Probst A.J."/>
            <person name="Thomas B.C."/>
            <person name="Singh A."/>
            <person name="Wilkins M.J."/>
            <person name="Karaoz U."/>
            <person name="Brodie E.L."/>
            <person name="Williams K.H."/>
            <person name="Hubbard S.S."/>
            <person name="Banfield J.F."/>
        </authorList>
    </citation>
    <scope>NUCLEOTIDE SEQUENCE [LARGE SCALE GENOMIC DNA]</scope>
</reference>
<protein>
    <recommendedName>
        <fullName evidence="9">DNA 3'-5' helicase</fullName>
        <ecNumber evidence="9">5.6.2.4</ecNumber>
    </recommendedName>
</protein>
<comment type="caution">
    <text evidence="14">The sequence shown here is derived from an EMBL/GenBank/DDBJ whole genome shotgun (WGS) entry which is preliminary data.</text>
</comment>
<keyword evidence="2 11" id="KW-0547">Nucleotide-binding</keyword>
<keyword evidence="7" id="KW-0413">Isomerase</keyword>
<dbReference type="GO" id="GO:0000725">
    <property type="term" value="P:recombinational repair"/>
    <property type="evidence" value="ECO:0007669"/>
    <property type="project" value="TreeGrafter"/>
</dbReference>
<feature type="binding site" evidence="11">
    <location>
        <begin position="26"/>
        <end position="33"/>
    </location>
    <ligand>
        <name>ATP</name>
        <dbReference type="ChEBI" id="CHEBI:30616"/>
    </ligand>
</feature>
<dbReference type="Gene3D" id="1.10.10.160">
    <property type="match status" value="1"/>
</dbReference>
<evidence type="ECO:0000256" key="10">
    <source>
        <dbReference type="ARBA" id="ARBA00048988"/>
    </source>
</evidence>
<accession>A0A1G2DB60</accession>
<evidence type="ECO:0000259" key="12">
    <source>
        <dbReference type="PROSITE" id="PS51198"/>
    </source>
</evidence>
<comment type="catalytic activity">
    <reaction evidence="10">
        <text>ATP + H2O = ADP + phosphate + H(+)</text>
        <dbReference type="Rhea" id="RHEA:13065"/>
        <dbReference type="ChEBI" id="CHEBI:15377"/>
        <dbReference type="ChEBI" id="CHEBI:15378"/>
        <dbReference type="ChEBI" id="CHEBI:30616"/>
        <dbReference type="ChEBI" id="CHEBI:43474"/>
        <dbReference type="ChEBI" id="CHEBI:456216"/>
        <dbReference type="EC" id="5.6.2.4"/>
    </reaction>
</comment>
<evidence type="ECO:0000256" key="4">
    <source>
        <dbReference type="ARBA" id="ARBA00022806"/>
    </source>
</evidence>
<organism evidence="14 15">
    <name type="scientific">Candidatus Lloydbacteria bacterium RIFCSPHIGHO2_02_FULL_51_22</name>
    <dbReference type="NCBI Taxonomy" id="1798663"/>
    <lineage>
        <taxon>Bacteria</taxon>
        <taxon>Candidatus Lloydiibacteriota</taxon>
    </lineage>
</organism>
<dbReference type="Pfam" id="PF00580">
    <property type="entry name" value="UvrD-helicase"/>
    <property type="match status" value="1"/>
</dbReference>
<dbReference type="InterPro" id="IPR013986">
    <property type="entry name" value="DExx_box_DNA_helicase_dom_sf"/>
</dbReference>
<dbReference type="PANTHER" id="PTHR11070">
    <property type="entry name" value="UVRD / RECB / PCRA DNA HELICASE FAMILY MEMBER"/>
    <property type="match status" value="1"/>
</dbReference>
<proteinExistence type="inferred from homology"/>
<dbReference type="InterPro" id="IPR014017">
    <property type="entry name" value="DNA_helicase_UvrD-like_C"/>
</dbReference>
<dbReference type="PANTHER" id="PTHR11070:SF2">
    <property type="entry name" value="ATP-DEPENDENT DNA HELICASE SRS2"/>
    <property type="match status" value="1"/>
</dbReference>
<feature type="domain" description="UvrD-like helicase ATP-binding" evidence="12">
    <location>
        <begin position="5"/>
        <end position="293"/>
    </location>
</feature>
<dbReference type="GO" id="GO:0003677">
    <property type="term" value="F:DNA binding"/>
    <property type="evidence" value="ECO:0007669"/>
    <property type="project" value="UniProtKB-KW"/>
</dbReference>